<gene>
    <name evidence="2" type="ORF">BJP36_03520</name>
</gene>
<evidence type="ECO:0000313" key="3">
    <source>
        <dbReference type="Proteomes" id="UP000176944"/>
    </source>
</evidence>
<dbReference type="InterPro" id="IPR027417">
    <property type="entry name" value="P-loop_NTPase"/>
</dbReference>
<dbReference type="Proteomes" id="UP000176944">
    <property type="component" value="Chromosome"/>
</dbReference>
<keyword evidence="2" id="KW-0067">ATP-binding</keyword>
<protein>
    <submittedName>
        <fullName evidence="2">ATP-binding protein</fullName>
    </submittedName>
</protein>
<evidence type="ECO:0000313" key="2">
    <source>
        <dbReference type="EMBL" id="AOY79120.1"/>
    </source>
</evidence>
<dbReference type="EMBL" id="CP017708">
    <property type="protein sequence ID" value="AOY79120.1"/>
    <property type="molecule type" value="Genomic_DNA"/>
</dbReference>
<accession>A0A1D9FVE3</accession>
<dbReference type="AlphaFoldDB" id="A0A1D9FVE3"/>
<proteinExistence type="predicted"/>
<dbReference type="SUPFAM" id="SSF52540">
    <property type="entry name" value="P-loop containing nucleoside triphosphate hydrolases"/>
    <property type="match status" value="1"/>
</dbReference>
<dbReference type="InterPro" id="IPR011646">
    <property type="entry name" value="KAP_P-loop"/>
</dbReference>
<dbReference type="Gene3D" id="3.40.50.300">
    <property type="entry name" value="P-loop containing nucleotide triphosphate hydrolases"/>
    <property type="match status" value="1"/>
</dbReference>
<sequence>MTVNFSRFFRVCNPSKTLNVGRAEDQQYYIDFSKVRGSNIIRELRRTITFSEDEPTCQLFTGHMGCGKSTELSRLKRELEQQGFHVVYFESSNDLDLADVEISDILLTIARQVIQSLEDAKIRLQPTRFRGLVQGAAKLLNSEVTGLKFKVPEFQAAGVGVNIPDEIGISSQEGEYSLAFGIGEITTKAKNSKDIRSLLRQHLEPRVNNIVEAINTELIEPAQQQLQQQGKAGLVVIVDNLDRIHNKPKSGQRNQPEYLFVDQGEYLNQLKCHVVYTIPLILAFSNDQENLRNRFGCEHLLLPMVQVQEPDGSPSDAGIALLRQMVLARAFPDLEPEQRIGLITKVFDSPQTLDRLCLVSGGHVRNLLVLLRNCLRKDEPPLSRNLVDSVISQRRNELSRAITPDEWELLRHVAEHKTVRGEEEYQILLKSLFVFEYCNDHGCWYDINPVLDDAKELNGS</sequence>
<name>A0A1D9FVE3_MOOP1</name>
<organism evidence="2 3">
    <name type="scientific">Moorena producens (strain JHB)</name>
    <dbReference type="NCBI Taxonomy" id="1454205"/>
    <lineage>
        <taxon>Bacteria</taxon>
        <taxon>Bacillati</taxon>
        <taxon>Cyanobacteriota</taxon>
        <taxon>Cyanophyceae</taxon>
        <taxon>Coleofasciculales</taxon>
        <taxon>Coleofasciculaceae</taxon>
        <taxon>Moorena</taxon>
    </lineage>
</organism>
<evidence type="ECO:0000259" key="1">
    <source>
        <dbReference type="Pfam" id="PF07693"/>
    </source>
</evidence>
<dbReference type="GO" id="GO:0005524">
    <property type="term" value="F:ATP binding"/>
    <property type="evidence" value="ECO:0007669"/>
    <property type="project" value="UniProtKB-KW"/>
</dbReference>
<reference evidence="3" key="1">
    <citation type="submission" date="2016-10" db="EMBL/GenBank/DDBJ databases">
        <title>Comparative genomics uncovers the prolific and rare metabolic potential of the cyanobacterial genus Moorea.</title>
        <authorList>
            <person name="Leao T."/>
            <person name="Castelao G."/>
            <person name="Korobeynikov A."/>
            <person name="Monroe E.A."/>
            <person name="Podell S."/>
            <person name="Glukhov E."/>
            <person name="Allen E."/>
            <person name="Gerwick W.H."/>
            <person name="Gerwick L."/>
        </authorList>
    </citation>
    <scope>NUCLEOTIDE SEQUENCE [LARGE SCALE GENOMIC DNA]</scope>
    <source>
        <strain evidence="3">JHB</strain>
    </source>
</reference>
<keyword evidence="2" id="KW-0547">Nucleotide-binding</keyword>
<dbReference type="Pfam" id="PF07693">
    <property type="entry name" value="KAP_NTPase"/>
    <property type="match status" value="1"/>
</dbReference>
<feature type="domain" description="KAP NTPase" evidence="1">
    <location>
        <begin position="39"/>
        <end position="247"/>
    </location>
</feature>